<sequence>MYGLDINFDYNTTKEYKFRYESQCDCAYCRNYYKTFKVKYIKTSKLLEDFGLCVDFPLEAMPLEYDKINNEMQYISYYPVKGRIDKDILILNLEELEVRILKGSEINNPCPNPKMKLPYLLIEISGIKLTWILDEDIE</sequence>
<evidence type="ECO:0000313" key="1">
    <source>
        <dbReference type="EMBL" id="SDY43496.1"/>
    </source>
</evidence>
<dbReference type="OrthoDB" id="1691135at2"/>
<gene>
    <name evidence="1" type="ORF">SAMN05660462_00020</name>
</gene>
<reference evidence="1 2" key="1">
    <citation type="submission" date="2016-10" db="EMBL/GenBank/DDBJ databases">
        <authorList>
            <person name="de Groot N.N."/>
        </authorList>
    </citation>
    <scope>NUCLEOTIDE SEQUENCE [LARGE SCALE GENOMIC DNA]</scope>
    <source>
        <strain evidence="1 2">DSM 21650</strain>
    </source>
</reference>
<accession>A0A1H3JU81</accession>
<keyword evidence="2" id="KW-1185">Reference proteome</keyword>
<evidence type="ECO:0000313" key="2">
    <source>
        <dbReference type="Proteomes" id="UP000198625"/>
    </source>
</evidence>
<dbReference type="RefSeq" id="WP_091725520.1">
    <property type="nucleotide sequence ID" value="NZ_FNQE01000001.1"/>
</dbReference>
<dbReference type="EMBL" id="FNQE01000001">
    <property type="protein sequence ID" value="SDY43496.1"/>
    <property type="molecule type" value="Genomic_DNA"/>
</dbReference>
<organism evidence="1 2">
    <name type="scientific">Proteiniborus ethanoligenes</name>
    <dbReference type="NCBI Taxonomy" id="415015"/>
    <lineage>
        <taxon>Bacteria</taxon>
        <taxon>Bacillati</taxon>
        <taxon>Bacillota</taxon>
        <taxon>Clostridia</taxon>
        <taxon>Eubacteriales</taxon>
        <taxon>Proteiniborus</taxon>
    </lineage>
</organism>
<dbReference type="AlphaFoldDB" id="A0A1H3JU81"/>
<protein>
    <submittedName>
        <fullName evidence="1">Uncharacterized protein</fullName>
    </submittedName>
</protein>
<name>A0A1H3JU81_9FIRM</name>
<dbReference type="STRING" id="415015.SAMN05660462_00020"/>
<dbReference type="Proteomes" id="UP000198625">
    <property type="component" value="Unassembled WGS sequence"/>
</dbReference>
<proteinExistence type="predicted"/>